<dbReference type="EMBL" id="VSSQ01062826">
    <property type="protein sequence ID" value="MPN15941.1"/>
    <property type="molecule type" value="Genomic_DNA"/>
</dbReference>
<reference evidence="1" key="1">
    <citation type="submission" date="2019-08" db="EMBL/GenBank/DDBJ databases">
        <authorList>
            <person name="Kucharzyk K."/>
            <person name="Murdoch R.W."/>
            <person name="Higgins S."/>
            <person name="Loffler F."/>
        </authorList>
    </citation>
    <scope>NUCLEOTIDE SEQUENCE</scope>
</reference>
<proteinExistence type="predicted"/>
<gene>
    <name evidence="1" type="ORF">SDC9_163277</name>
</gene>
<name>A0A645FNF4_9ZZZZ</name>
<protein>
    <submittedName>
        <fullName evidence="1">Uncharacterized protein</fullName>
    </submittedName>
</protein>
<comment type="caution">
    <text evidence="1">The sequence shown here is derived from an EMBL/GenBank/DDBJ whole genome shotgun (WGS) entry which is preliminary data.</text>
</comment>
<evidence type="ECO:0000313" key="1">
    <source>
        <dbReference type="EMBL" id="MPN15941.1"/>
    </source>
</evidence>
<organism evidence="1">
    <name type="scientific">bioreactor metagenome</name>
    <dbReference type="NCBI Taxonomy" id="1076179"/>
    <lineage>
        <taxon>unclassified sequences</taxon>
        <taxon>metagenomes</taxon>
        <taxon>ecological metagenomes</taxon>
    </lineage>
</organism>
<accession>A0A645FNF4</accession>
<sequence length="64" mass="7225">MQIIIRKILLDHMLLVSRADHKIVVSIMGIQLHNVPEDRLVADFNHRLWPQVALFGQSGSKPAG</sequence>
<dbReference type="AlphaFoldDB" id="A0A645FNF4"/>